<dbReference type="EMBL" id="JAIUJS010000001">
    <property type="protein sequence ID" value="MCA0151878.1"/>
    <property type="molecule type" value="Genomic_DNA"/>
</dbReference>
<evidence type="ECO:0000313" key="1">
    <source>
        <dbReference type="EMBL" id="MCA0151878.1"/>
    </source>
</evidence>
<dbReference type="Gene3D" id="3.40.50.150">
    <property type="entry name" value="Vaccinia Virus protein VP39"/>
    <property type="match status" value="1"/>
</dbReference>
<keyword evidence="1" id="KW-0489">Methyltransferase</keyword>
<dbReference type="GO" id="GO:0008168">
    <property type="term" value="F:methyltransferase activity"/>
    <property type="evidence" value="ECO:0007669"/>
    <property type="project" value="UniProtKB-KW"/>
</dbReference>
<dbReference type="RefSeq" id="WP_224476845.1">
    <property type="nucleotide sequence ID" value="NZ_JAIUJS010000001.1"/>
</dbReference>
<comment type="caution">
    <text evidence="1">The sequence shown here is derived from an EMBL/GenBank/DDBJ whole genome shotgun (WGS) entry which is preliminary data.</text>
</comment>
<keyword evidence="1" id="KW-0808">Transferase</keyword>
<protein>
    <submittedName>
        <fullName evidence="1">Class I SAM-dependent methyltransferase</fullName>
    </submittedName>
</protein>
<sequence length="283" mass="32949">MSRVYSCDLCDSGSFHTKLKLTRSLGITDDAKFNVVKCKACGLHSLHPIPDDDEFKLIYKYYAQKGNRLDVENKRLKEVYPRKVEFIQKYFKDAKTVLDIGAGNGGFVSLASSMGYDVIGIELEKSQVELAKQVFKVDLIHSSIEDFSKIEHRKFDVINLHHVFEHVQEPFNILMIIKRLLSPNGIVLIEVPNQFFRFPNKLYFELGLKDYRKPYNPYHHLYFYSKKHLLSYFNKTGFDVVFFNDKMPAINVKHRAKNLISKAFNLSPSHIFEMVLQNKLNNL</sequence>
<dbReference type="PANTHER" id="PTHR43861">
    <property type="entry name" value="TRANS-ACONITATE 2-METHYLTRANSFERASE-RELATED"/>
    <property type="match status" value="1"/>
</dbReference>
<evidence type="ECO:0000313" key="2">
    <source>
        <dbReference type="Proteomes" id="UP001198402"/>
    </source>
</evidence>
<dbReference type="SUPFAM" id="SSF53335">
    <property type="entry name" value="S-adenosyl-L-methionine-dependent methyltransferases"/>
    <property type="match status" value="1"/>
</dbReference>
<dbReference type="Proteomes" id="UP001198402">
    <property type="component" value="Unassembled WGS sequence"/>
</dbReference>
<gene>
    <name evidence="1" type="ORF">LBV24_01530</name>
</gene>
<name>A0ABS7XW56_9FLAO</name>
<reference evidence="2" key="1">
    <citation type="submission" date="2023-07" db="EMBL/GenBank/DDBJ databases">
        <authorList>
            <person name="Yue Y."/>
        </authorList>
    </citation>
    <scope>NUCLEOTIDE SEQUENCE [LARGE SCALE GENOMIC DNA]</scope>
    <source>
        <strain evidence="2">2Y89</strain>
    </source>
</reference>
<dbReference type="GO" id="GO:0032259">
    <property type="term" value="P:methylation"/>
    <property type="evidence" value="ECO:0007669"/>
    <property type="project" value="UniProtKB-KW"/>
</dbReference>
<keyword evidence="2" id="KW-1185">Reference proteome</keyword>
<dbReference type="Pfam" id="PF13489">
    <property type="entry name" value="Methyltransf_23"/>
    <property type="match status" value="1"/>
</dbReference>
<organism evidence="1 2">
    <name type="scientific">Winogradskyella vincentii</name>
    <dbReference type="NCBI Taxonomy" id="2877122"/>
    <lineage>
        <taxon>Bacteria</taxon>
        <taxon>Pseudomonadati</taxon>
        <taxon>Bacteroidota</taxon>
        <taxon>Flavobacteriia</taxon>
        <taxon>Flavobacteriales</taxon>
        <taxon>Flavobacteriaceae</taxon>
        <taxon>Winogradskyella</taxon>
    </lineage>
</organism>
<proteinExistence type="predicted"/>
<accession>A0ABS7XW56</accession>
<dbReference type="CDD" id="cd02440">
    <property type="entry name" value="AdoMet_MTases"/>
    <property type="match status" value="1"/>
</dbReference>
<dbReference type="InterPro" id="IPR029063">
    <property type="entry name" value="SAM-dependent_MTases_sf"/>
</dbReference>